<dbReference type="SUPFAM" id="SSF56529">
    <property type="entry name" value="FAH"/>
    <property type="match status" value="1"/>
</dbReference>
<dbReference type="InterPro" id="IPR011234">
    <property type="entry name" value="Fumarylacetoacetase-like_C"/>
</dbReference>
<name>A0A381VN55_9ZZZZ</name>
<dbReference type="Pfam" id="PF01557">
    <property type="entry name" value="FAA_hydrolase"/>
    <property type="match status" value="1"/>
</dbReference>
<dbReference type="GO" id="GO:0003824">
    <property type="term" value="F:catalytic activity"/>
    <property type="evidence" value="ECO:0007669"/>
    <property type="project" value="InterPro"/>
</dbReference>
<dbReference type="InterPro" id="IPR051121">
    <property type="entry name" value="FAH"/>
</dbReference>
<dbReference type="InterPro" id="IPR036663">
    <property type="entry name" value="Fumarylacetoacetase_C_sf"/>
</dbReference>
<dbReference type="GO" id="GO:0044281">
    <property type="term" value="P:small molecule metabolic process"/>
    <property type="evidence" value="ECO:0007669"/>
    <property type="project" value="UniProtKB-ARBA"/>
</dbReference>
<dbReference type="EMBL" id="UINC01009158">
    <property type="protein sequence ID" value="SVA41087.1"/>
    <property type="molecule type" value="Genomic_DNA"/>
</dbReference>
<dbReference type="PANTHER" id="PTHR42796">
    <property type="entry name" value="FUMARYLACETOACETATE HYDROLASE DOMAIN-CONTAINING PROTEIN 2A-RELATED"/>
    <property type="match status" value="1"/>
</dbReference>
<comment type="similarity">
    <text evidence="1">Belongs to the FAH family.</text>
</comment>
<dbReference type="GO" id="GO:0046872">
    <property type="term" value="F:metal ion binding"/>
    <property type="evidence" value="ECO:0007669"/>
    <property type="project" value="UniProtKB-KW"/>
</dbReference>
<evidence type="ECO:0000313" key="4">
    <source>
        <dbReference type="EMBL" id="SVA41087.1"/>
    </source>
</evidence>
<protein>
    <recommendedName>
        <fullName evidence="3">Fumarylacetoacetase-like C-terminal domain-containing protein</fullName>
    </recommendedName>
</protein>
<feature type="domain" description="Fumarylacetoacetase-like C-terminal" evidence="3">
    <location>
        <begin position="122"/>
        <end position="298"/>
    </location>
</feature>
<keyword evidence="2" id="KW-0479">Metal-binding</keyword>
<dbReference type="Gene3D" id="3.90.850.10">
    <property type="entry name" value="Fumarylacetoacetase-like, C-terminal domain"/>
    <property type="match status" value="1"/>
</dbReference>
<accession>A0A381VN55</accession>
<dbReference type="PANTHER" id="PTHR42796:SF7">
    <property type="entry name" value="2-DEHYDRO-3-DEOXY-D-ARABINONATE DEHYDRATASE"/>
    <property type="match status" value="1"/>
</dbReference>
<sequence>MKYYRLSDQYGNLSLAVETGENMLEDITSIEDDLDDIADLARTSALTGITIDDIARTILDSGSAEQIYLDQVIESSRKEGDLRIDIPLDPPEVWAAGVTYKNSEMERRRESDTPDVYSNVYNADRPEVFLKSTSDRCMGPFEEVGIRKDSNWNVPEPELAFVLYRGEIIGYTIGNDMSSRQIEGDNPLYLPQAKFYDQSCSIGPCFVTAESVGDPQNLGVQCMIVRDTETVFEGTTSTSDMARTCLEISDWLQRSNRVPELTTVLTGTSIVPPPDFTLQAGDTVIITIDEIGTLENSVIQV</sequence>
<reference evidence="4" key="1">
    <citation type="submission" date="2018-05" db="EMBL/GenBank/DDBJ databases">
        <authorList>
            <person name="Lanie J.A."/>
            <person name="Ng W.-L."/>
            <person name="Kazmierczak K.M."/>
            <person name="Andrzejewski T.M."/>
            <person name="Davidsen T.M."/>
            <person name="Wayne K.J."/>
            <person name="Tettelin H."/>
            <person name="Glass J.I."/>
            <person name="Rusch D."/>
            <person name="Podicherti R."/>
            <person name="Tsui H.-C.T."/>
            <person name="Winkler M.E."/>
        </authorList>
    </citation>
    <scope>NUCLEOTIDE SEQUENCE</scope>
</reference>
<dbReference type="AlphaFoldDB" id="A0A381VN55"/>
<gene>
    <name evidence="4" type="ORF">METZ01_LOCUS93941</name>
</gene>
<organism evidence="4">
    <name type="scientific">marine metagenome</name>
    <dbReference type="NCBI Taxonomy" id="408172"/>
    <lineage>
        <taxon>unclassified sequences</taxon>
        <taxon>metagenomes</taxon>
        <taxon>ecological metagenomes</taxon>
    </lineage>
</organism>
<proteinExistence type="inferred from homology"/>
<evidence type="ECO:0000256" key="2">
    <source>
        <dbReference type="ARBA" id="ARBA00022723"/>
    </source>
</evidence>
<evidence type="ECO:0000259" key="3">
    <source>
        <dbReference type="Pfam" id="PF01557"/>
    </source>
</evidence>
<evidence type="ECO:0000256" key="1">
    <source>
        <dbReference type="ARBA" id="ARBA00010211"/>
    </source>
</evidence>